<dbReference type="Proteomes" id="UP000291189">
    <property type="component" value="Unassembled WGS sequence"/>
</dbReference>
<evidence type="ECO:0000313" key="4">
    <source>
        <dbReference type="Proteomes" id="UP000291189"/>
    </source>
</evidence>
<dbReference type="InterPro" id="IPR021403">
    <property type="entry name" value="DUF3043"/>
</dbReference>
<evidence type="ECO:0000313" key="3">
    <source>
        <dbReference type="EMBL" id="RYU09578.1"/>
    </source>
</evidence>
<dbReference type="AlphaFoldDB" id="A0A4Q5IWN2"/>
<keyword evidence="2" id="KW-1133">Transmembrane helix</keyword>
<keyword evidence="4" id="KW-1185">Reference proteome</keyword>
<reference evidence="3 4" key="1">
    <citation type="submission" date="2019-01" db="EMBL/GenBank/DDBJ databases">
        <title>Nocardioides guangzhouensis sp. nov., an actinobacterium isolated from soil.</title>
        <authorList>
            <person name="Fu Y."/>
            <person name="Cai Y."/>
            <person name="Lin Z."/>
            <person name="Chen P."/>
        </authorList>
    </citation>
    <scope>NUCLEOTIDE SEQUENCE [LARGE SCALE GENOMIC DNA]</scope>
    <source>
        <strain evidence="3 4">NBRC 105384</strain>
    </source>
</reference>
<organism evidence="3 4">
    <name type="scientific">Nocardioides iriomotensis</name>
    <dbReference type="NCBI Taxonomy" id="715784"/>
    <lineage>
        <taxon>Bacteria</taxon>
        <taxon>Bacillati</taxon>
        <taxon>Actinomycetota</taxon>
        <taxon>Actinomycetes</taxon>
        <taxon>Propionibacteriales</taxon>
        <taxon>Nocardioidaceae</taxon>
        <taxon>Nocardioides</taxon>
    </lineage>
</organism>
<feature type="compositionally biased region" description="Basic and acidic residues" evidence="1">
    <location>
        <begin position="89"/>
        <end position="143"/>
    </location>
</feature>
<keyword evidence="2" id="KW-0812">Transmembrane</keyword>
<sequence length="262" mass="28909">MTGGPPRSVSGGLGDGLPTPTTLRSERVGSGESSGPPPPYAGSLLVAGHLRRGGIVRPHDRSPVPEKSSSPLFRRSKSDETASAATTAEVKEGGKGRPTPTRKEAEAAAKARARAPMDKKAARQTLRDQRTKQNAKMREGMRTGDERYLPARDQGRVKKFTRDFVDARISMAEFLLPLLVVIMVAQTFNPTFANGLWSATILVVALDTVLMVWRLKREVRTRFPDDSHKGVTSYAVLRALQMRWLRLPKRQVKVGEKLPDRY</sequence>
<feature type="region of interest" description="Disordered" evidence="1">
    <location>
        <begin position="1"/>
        <end position="143"/>
    </location>
</feature>
<dbReference type="Pfam" id="PF11241">
    <property type="entry name" value="DUF3043"/>
    <property type="match status" value="1"/>
</dbReference>
<accession>A0A4Q5IWN2</accession>
<feature type="transmembrane region" description="Helical" evidence="2">
    <location>
        <begin position="169"/>
        <end position="188"/>
    </location>
</feature>
<evidence type="ECO:0000256" key="1">
    <source>
        <dbReference type="SAM" id="MobiDB-lite"/>
    </source>
</evidence>
<name>A0A4Q5IWN2_9ACTN</name>
<comment type="caution">
    <text evidence="3">The sequence shown here is derived from an EMBL/GenBank/DDBJ whole genome shotgun (WGS) entry which is preliminary data.</text>
</comment>
<dbReference type="OrthoDB" id="5194448at2"/>
<proteinExistence type="predicted"/>
<keyword evidence="2" id="KW-0472">Membrane</keyword>
<evidence type="ECO:0000256" key="2">
    <source>
        <dbReference type="SAM" id="Phobius"/>
    </source>
</evidence>
<dbReference type="EMBL" id="SDPU01000035">
    <property type="protein sequence ID" value="RYU09578.1"/>
    <property type="molecule type" value="Genomic_DNA"/>
</dbReference>
<protein>
    <submittedName>
        <fullName evidence="3">DUF3043 domain-containing protein</fullName>
    </submittedName>
</protein>
<gene>
    <name evidence="3" type="ORF">ETU37_21310</name>
</gene>
<feature type="transmembrane region" description="Helical" evidence="2">
    <location>
        <begin position="194"/>
        <end position="213"/>
    </location>
</feature>